<accession>A0ABU7Z0M6</accession>
<evidence type="ECO:0000313" key="1">
    <source>
        <dbReference type="EMBL" id="MEG3184633.1"/>
    </source>
</evidence>
<gene>
    <name evidence="1" type="ORF">SNE34_11495</name>
</gene>
<evidence type="ECO:0000313" key="2">
    <source>
        <dbReference type="Proteomes" id="UP001355056"/>
    </source>
</evidence>
<comment type="caution">
    <text evidence="1">The sequence shown here is derived from an EMBL/GenBank/DDBJ whole genome shotgun (WGS) entry which is preliminary data.</text>
</comment>
<proteinExistence type="predicted"/>
<name>A0ABU7Z0M6_9GAMM</name>
<dbReference type="RefSeq" id="WP_332617342.1">
    <property type="nucleotide sequence ID" value="NZ_JAXGFP010000006.1"/>
</dbReference>
<protein>
    <submittedName>
        <fullName evidence="1">Uncharacterized protein</fullName>
    </submittedName>
</protein>
<reference evidence="1 2" key="1">
    <citation type="journal article" date="2016" name="Int. J. Syst. Evol. Microbiol.">
        <title>Lysobacter erysipheiresistens sp. nov., an antagonist of powdery mildew, isolated from tobacco-cultivated soil.</title>
        <authorList>
            <person name="Xie B."/>
            <person name="Li T."/>
            <person name="Lin X."/>
            <person name="Wang C.J."/>
            <person name="Chen Y.J."/>
            <person name="Liu W.J."/>
            <person name="Zhao Z.W."/>
        </authorList>
    </citation>
    <scope>NUCLEOTIDE SEQUENCE [LARGE SCALE GENOMIC DNA]</scope>
    <source>
        <strain evidence="1 2">RS-LYSO-3</strain>
    </source>
</reference>
<sequence length="504" mass="52294">MGSVASQAVGSAMGATSFSWRQVAVDGITSAVTAGFGQWAKGTKALSNGAGALNTAGRVAQGVVSYGGSVVSNAAVGRDTNFNWNAVAASAVGAFVSAKVGGRLPVTQGGTSTGDFFNDFTGNFVNGAANATARRVFGLGKQDWGQIAADAFGNALGNAAVGGIQAWRDRARMNQQAHDTVWADGNPFNDGVPANEIQAMGGVDSTSSVTSGLITARANGDVRRSDAIDPELLQRGAAVVGLTREQRIERLNAQYDSGTPIDSSISDQDLATLEAAFDNSYSTDATTLATMSVVGTRLPDPIENLSRGIGWGVYNSQIIANGGVTHASSNSSDVDRIAQTALAGAGLYLQTIEHIAKSAAADLSGYDFRLSDDIMTVGSWKGLAAGAKASGFGLGVIGLWFESATMDTSSAADQGHLAVNFLMTGAGIFSRYSPVGIAWTVADTGIGFIDYTPIYGSGAGEQVSGWTAIWRSTLDHSESETRVLMDKYDMTREEAQLYKMKTFK</sequence>
<dbReference type="Proteomes" id="UP001355056">
    <property type="component" value="Unassembled WGS sequence"/>
</dbReference>
<keyword evidence="2" id="KW-1185">Reference proteome</keyword>
<organism evidence="1 2">
    <name type="scientific">Novilysobacter erysipheiresistens</name>
    <dbReference type="NCBI Taxonomy" id="1749332"/>
    <lineage>
        <taxon>Bacteria</taxon>
        <taxon>Pseudomonadati</taxon>
        <taxon>Pseudomonadota</taxon>
        <taxon>Gammaproteobacteria</taxon>
        <taxon>Lysobacterales</taxon>
        <taxon>Lysobacteraceae</taxon>
        <taxon>Novilysobacter</taxon>
    </lineage>
</organism>
<dbReference type="EMBL" id="JAXGFP010000006">
    <property type="protein sequence ID" value="MEG3184633.1"/>
    <property type="molecule type" value="Genomic_DNA"/>
</dbReference>